<evidence type="ECO:0000313" key="3">
    <source>
        <dbReference type="Proteomes" id="UP000198336"/>
    </source>
</evidence>
<evidence type="ECO:0000313" key="2">
    <source>
        <dbReference type="EMBL" id="OXA99057.1"/>
    </source>
</evidence>
<gene>
    <name evidence="2" type="ORF">B0A75_12465</name>
</gene>
<dbReference type="EMBL" id="MUHA01000017">
    <property type="protein sequence ID" value="OXA99057.1"/>
    <property type="molecule type" value="Genomic_DNA"/>
</dbReference>
<organism evidence="2 3">
    <name type="scientific">Flavobacterium oncorhynchi</name>
    <dbReference type="NCBI Taxonomy" id="728056"/>
    <lineage>
        <taxon>Bacteria</taxon>
        <taxon>Pseudomonadati</taxon>
        <taxon>Bacteroidota</taxon>
        <taxon>Flavobacteriia</taxon>
        <taxon>Flavobacteriales</taxon>
        <taxon>Flavobacteriaceae</taxon>
        <taxon>Flavobacterium</taxon>
    </lineage>
</organism>
<name>A0A226HXK7_9FLAO</name>
<reference evidence="2 3" key="1">
    <citation type="submission" date="2016-11" db="EMBL/GenBank/DDBJ databases">
        <title>Whole genomes of Flavobacteriaceae.</title>
        <authorList>
            <person name="Stine C."/>
            <person name="Li C."/>
            <person name="Tadesse D."/>
        </authorList>
    </citation>
    <scope>NUCLEOTIDE SEQUENCE [LARGE SCALE GENOMIC DNA]</scope>
    <source>
        <strain evidence="2 3">CCUG 59446</strain>
    </source>
</reference>
<keyword evidence="1" id="KW-0732">Signal</keyword>
<feature type="signal peptide" evidence="1">
    <location>
        <begin position="1"/>
        <end position="20"/>
    </location>
</feature>
<dbReference type="Proteomes" id="UP000198336">
    <property type="component" value="Unassembled WGS sequence"/>
</dbReference>
<feature type="chain" id="PRO_5012533653" evidence="1">
    <location>
        <begin position="21"/>
        <end position="72"/>
    </location>
</feature>
<evidence type="ECO:0000256" key="1">
    <source>
        <dbReference type="SAM" id="SignalP"/>
    </source>
</evidence>
<accession>A0A226HXK7</accession>
<sequence length="72" mass="7939">MKKLVFTALSVVAFSGTIMANTINVESEVDYTLYTTSCTDVYHSTYIEFVDAGLPYDAPGEAWAAYKECMGH</sequence>
<keyword evidence="3" id="KW-1185">Reference proteome</keyword>
<protein>
    <submittedName>
        <fullName evidence="2">Uncharacterized protein</fullName>
    </submittedName>
</protein>
<proteinExistence type="predicted"/>
<comment type="caution">
    <text evidence="2">The sequence shown here is derived from an EMBL/GenBank/DDBJ whole genome shotgun (WGS) entry which is preliminary data.</text>
</comment>
<dbReference type="AlphaFoldDB" id="A0A226HXK7"/>